<protein>
    <submittedName>
        <fullName evidence="1">Uncharacterized protein</fullName>
    </submittedName>
</protein>
<dbReference type="EMBL" id="CM047904">
    <property type="protein sequence ID" value="KAJ0091371.1"/>
    <property type="molecule type" value="Genomic_DNA"/>
</dbReference>
<evidence type="ECO:0000313" key="2">
    <source>
        <dbReference type="Proteomes" id="UP001164250"/>
    </source>
</evidence>
<evidence type="ECO:0000313" key="1">
    <source>
        <dbReference type="EMBL" id="KAJ0091371.1"/>
    </source>
</evidence>
<proteinExistence type="predicted"/>
<gene>
    <name evidence="1" type="ORF">Patl1_12432</name>
</gene>
<keyword evidence="2" id="KW-1185">Reference proteome</keyword>
<accession>A0ACC1AXG5</accession>
<comment type="caution">
    <text evidence="1">The sequence shown here is derived from an EMBL/GenBank/DDBJ whole genome shotgun (WGS) entry which is preliminary data.</text>
</comment>
<reference evidence="2" key="1">
    <citation type="journal article" date="2023" name="G3 (Bethesda)">
        <title>Genome assembly and association tests identify interacting loci associated with vigor, precocity, and sex in interspecific pistachio rootstocks.</title>
        <authorList>
            <person name="Palmer W."/>
            <person name="Jacygrad E."/>
            <person name="Sagayaradj S."/>
            <person name="Cavanaugh K."/>
            <person name="Han R."/>
            <person name="Bertier L."/>
            <person name="Beede B."/>
            <person name="Kafkas S."/>
            <person name="Golino D."/>
            <person name="Preece J."/>
            <person name="Michelmore R."/>
        </authorList>
    </citation>
    <scope>NUCLEOTIDE SEQUENCE [LARGE SCALE GENOMIC DNA]</scope>
</reference>
<sequence length="43" mass="5349">MFKLFICVDLLDWRKNIYLKMIFFFFLVTSEVMMCTLMFDKIL</sequence>
<organism evidence="1 2">
    <name type="scientific">Pistacia atlantica</name>
    <dbReference type="NCBI Taxonomy" id="434234"/>
    <lineage>
        <taxon>Eukaryota</taxon>
        <taxon>Viridiplantae</taxon>
        <taxon>Streptophyta</taxon>
        <taxon>Embryophyta</taxon>
        <taxon>Tracheophyta</taxon>
        <taxon>Spermatophyta</taxon>
        <taxon>Magnoliopsida</taxon>
        <taxon>eudicotyledons</taxon>
        <taxon>Gunneridae</taxon>
        <taxon>Pentapetalae</taxon>
        <taxon>rosids</taxon>
        <taxon>malvids</taxon>
        <taxon>Sapindales</taxon>
        <taxon>Anacardiaceae</taxon>
        <taxon>Pistacia</taxon>
    </lineage>
</organism>
<dbReference type="Proteomes" id="UP001164250">
    <property type="component" value="Chromosome 8"/>
</dbReference>
<name>A0ACC1AXG5_9ROSI</name>